<evidence type="ECO:0000256" key="2">
    <source>
        <dbReference type="SAM" id="Phobius"/>
    </source>
</evidence>
<dbReference type="InterPro" id="IPR014600">
    <property type="entry name" value="UCP035905_mem"/>
</dbReference>
<keyword evidence="4" id="KW-1185">Reference proteome</keyword>
<proteinExistence type="predicted"/>
<feature type="transmembrane region" description="Helical" evidence="2">
    <location>
        <begin position="451"/>
        <end position="471"/>
    </location>
</feature>
<feature type="transmembrane region" description="Helical" evidence="2">
    <location>
        <begin position="339"/>
        <end position="361"/>
    </location>
</feature>
<feature type="transmembrane region" description="Helical" evidence="2">
    <location>
        <begin position="535"/>
        <end position="555"/>
    </location>
</feature>
<feature type="compositionally biased region" description="Pro residues" evidence="1">
    <location>
        <begin position="70"/>
        <end position="106"/>
    </location>
</feature>
<feature type="transmembrane region" description="Helical" evidence="2">
    <location>
        <begin position="187"/>
        <end position="207"/>
    </location>
</feature>
<evidence type="ECO:0000313" key="4">
    <source>
        <dbReference type="Proteomes" id="UP000321058"/>
    </source>
</evidence>
<evidence type="ECO:0000313" key="3">
    <source>
        <dbReference type="EMBL" id="GEP55560.1"/>
    </source>
</evidence>
<sequence length="870" mass="92828">MEEIFLILVGIAWAVGTPIIAIVALVRTGRLRDQNERLTADLARLKRQMAETPLPPPFVDQPATEAVAPPSEPLPEAAPGPLPDPLPGPVAEPPPAPPFEPEPTPLPPPMPVAAPAQVGWEQRLGARAFVWVGAVTLALAAVFLVRYSIEEGYLSPEVRVILAALFGFALIGVAERVRSRDDRVAQALAAAGVAALYGALFSAVALYDMISKVAAGGGAAALTGFAIGVSLRHGIFVAGLAFVGGFASPAIIGSETPNTPVLFGYLLAIAAGTLAVIHLRGWWPLGWGVLVGSALWTLLWMQSLAGGIHWVGLFLVAVAGLFVWATWRRLQESDNPTDDVALMVWLSLGVTGALIVALIIQDNGRQAAGWLALAAHGLGLFVLARWTPRFQYVAALAPVLSIVALAAWWADSAAPGAGLDDERFAWRAASFGGFYAAVAFALLWNAARPGFWAALAVAAALAHFMLCWFVLRSTAVGTPWGLISIALALPFLVGAERLARWRDSMPGATEALGYCAAGVAFFIAIAIALELRREWITVAYAVEFAAVAGIAAHLGLHAMRRLCWLLLAAVVVRFVLNPEVLKYPLGVTPIFNWILWGYGLAIAAFVVGLRFLRPTGDEPLVRATEAAIALLVFVLLTLQVRSIFRHDAMMAPDARFMERAFYVLVWGAFALAALWLARTRRDVVALWAWRVSGGLAVALAVVVQVLVANPIFDRADVGRLPIANGLFLAYALPAVMAAVARRWIDVEPSRNAALLAEAAASILAFAYVSFEVRHLFDPGFERRGLGASGLELYVYSAVWLLFGVALLALGFLRSAAALRHAGMALVCIVVAKVFLVDMAGLQGLLRVFSFLGLGAALVGLGYAYRRFGFR</sequence>
<gene>
    <name evidence="3" type="ORF">RSO01_27260</name>
</gene>
<feature type="transmembrane region" description="Helical" evidence="2">
    <location>
        <begin position="660"/>
        <end position="677"/>
    </location>
</feature>
<dbReference type="RefSeq" id="WP_147149642.1">
    <property type="nucleotide sequence ID" value="NZ_BKAJ01000038.1"/>
</dbReference>
<dbReference type="PANTHER" id="PTHR38434:SF1">
    <property type="entry name" value="BLL2549 PROTEIN"/>
    <property type="match status" value="1"/>
</dbReference>
<feature type="transmembrane region" description="Helical" evidence="2">
    <location>
        <begin position="158"/>
        <end position="175"/>
    </location>
</feature>
<reference evidence="3 4" key="1">
    <citation type="submission" date="2019-07" db="EMBL/GenBank/DDBJ databases">
        <title>Whole genome shotgun sequence of Reyranella soli NBRC 108950.</title>
        <authorList>
            <person name="Hosoyama A."/>
            <person name="Uohara A."/>
            <person name="Ohji S."/>
            <person name="Ichikawa N."/>
        </authorList>
    </citation>
    <scope>NUCLEOTIDE SEQUENCE [LARGE SCALE GENOMIC DNA]</scope>
    <source>
        <strain evidence="3 4">NBRC 108950</strain>
    </source>
</reference>
<feature type="region of interest" description="Disordered" evidence="1">
    <location>
        <begin position="53"/>
        <end position="106"/>
    </location>
</feature>
<dbReference type="EMBL" id="BKAJ01000038">
    <property type="protein sequence ID" value="GEP55560.1"/>
    <property type="molecule type" value="Genomic_DNA"/>
</dbReference>
<dbReference type="PANTHER" id="PTHR38434">
    <property type="entry name" value="BLL2549 PROTEIN"/>
    <property type="match status" value="1"/>
</dbReference>
<feature type="transmembrane region" description="Helical" evidence="2">
    <location>
        <begin position="847"/>
        <end position="864"/>
    </location>
</feature>
<feature type="transmembrane region" description="Helical" evidence="2">
    <location>
        <begin position="752"/>
        <end position="772"/>
    </location>
</feature>
<feature type="transmembrane region" description="Helical" evidence="2">
    <location>
        <begin position="236"/>
        <end position="254"/>
    </location>
</feature>
<feature type="transmembrane region" description="Helical" evidence="2">
    <location>
        <begin position="260"/>
        <end position="277"/>
    </location>
</feature>
<dbReference type="AlphaFoldDB" id="A0A512N9A3"/>
<feature type="transmembrane region" description="Helical" evidence="2">
    <location>
        <begin position="424"/>
        <end position="444"/>
    </location>
</feature>
<dbReference type="OrthoDB" id="5422830at2"/>
<feature type="transmembrane region" description="Helical" evidence="2">
    <location>
        <begin position="824"/>
        <end position="841"/>
    </location>
</feature>
<protein>
    <submittedName>
        <fullName evidence="3">Membrane protein</fullName>
    </submittedName>
</protein>
<organism evidence="3 4">
    <name type="scientific">Reyranella soli</name>
    <dbReference type="NCBI Taxonomy" id="1230389"/>
    <lineage>
        <taxon>Bacteria</taxon>
        <taxon>Pseudomonadati</taxon>
        <taxon>Pseudomonadota</taxon>
        <taxon>Alphaproteobacteria</taxon>
        <taxon>Hyphomicrobiales</taxon>
        <taxon>Reyranellaceae</taxon>
        <taxon>Reyranella</taxon>
    </lineage>
</organism>
<dbReference type="Proteomes" id="UP000321058">
    <property type="component" value="Unassembled WGS sequence"/>
</dbReference>
<feature type="transmembrane region" description="Helical" evidence="2">
    <location>
        <begin position="511"/>
        <end position="529"/>
    </location>
</feature>
<feature type="transmembrane region" description="Helical" evidence="2">
    <location>
        <begin position="684"/>
        <end position="708"/>
    </location>
</feature>
<dbReference type="InterPro" id="IPR019286">
    <property type="entry name" value="DUF2339_TM"/>
</dbReference>
<feature type="transmembrane region" description="Helical" evidence="2">
    <location>
        <begin position="367"/>
        <end position="383"/>
    </location>
</feature>
<comment type="caution">
    <text evidence="3">The sequence shown here is derived from an EMBL/GenBank/DDBJ whole genome shotgun (WGS) entry which is preliminary data.</text>
</comment>
<feature type="transmembrane region" description="Helical" evidence="2">
    <location>
        <begin position="562"/>
        <end position="581"/>
    </location>
</feature>
<keyword evidence="2" id="KW-0472">Membrane</keyword>
<dbReference type="Pfam" id="PF10101">
    <property type="entry name" value="DUF2339"/>
    <property type="match status" value="1"/>
</dbReference>
<keyword evidence="2" id="KW-1133">Transmembrane helix</keyword>
<feature type="transmembrane region" description="Helical" evidence="2">
    <location>
        <begin position="720"/>
        <end position="740"/>
    </location>
</feature>
<feature type="transmembrane region" description="Helical" evidence="2">
    <location>
        <begin position="477"/>
        <end position="499"/>
    </location>
</feature>
<feature type="transmembrane region" description="Helical" evidence="2">
    <location>
        <begin position="619"/>
        <end position="640"/>
    </location>
</feature>
<feature type="transmembrane region" description="Helical" evidence="2">
    <location>
        <begin position="6"/>
        <end position="26"/>
    </location>
</feature>
<keyword evidence="2" id="KW-0812">Transmembrane</keyword>
<feature type="transmembrane region" description="Helical" evidence="2">
    <location>
        <begin position="593"/>
        <end position="612"/>
    </location>
</feature>
<accession>A0A512N9A3</accession>
<evidence type="ECO:0000256" key="1">
    <source>
        <dbReference type="SAM" id="MobiDB-lite"/>
    </source>
</evidence>
<feature type="transmembrane region" description="Helical" evidence="2">
    <location>
        <begin position="390"/>
        <end position="409"/>
    </location>
</feature>
<dbReference type="PIRSF" id="PIRSF035905">
    <property type="entry name" value="UCP035905_mp"/>
    <property type="match status" value="1"/>
</dbReference>
<name>A0A512N9A3_9HYPH</name>
<feature type="transmembrane region" description="Helical" evidence="2">
    <location>
        <begin position="128"/>
        <end position="146"/>
    </location>
</feature>
<feature type="transmembrane region" description="Helical" evidence="2">
    <location>
        <begin position="792"/>
        <end position="812"/>
    </location>
</feature>
<feature type="transmembrane region" description="Helical" evidence="2">
    <location>
        <begin position="307"/>
        <end position="327"/>
    </location>
</feature>